<comment type="caution">
    <text evidence="2">The sequence shown here is derived from an EMBL/GenBank/DDBJ whole genome shotgun (WGS) entry which is preliminary data.</text>
</comment>
<accession>A0ABD5NT43</accession>
<protein>
    <submittedName>
        <fullName evidence="2">Uncharacterized protein</fullName>
    </submittedName>
</protein>
<name>A0ABD5NT43_9EURY</name>
<feature type="compositionally biased region" description="Acidic residues" evidence="1">
    <location>
        <begin position="263"/>
        <end position="272"/>
    </location>
</feature>
<dbReference type="AlphaFoldDB" id="A0ABD5NT43"/>
<evidence type="ECO:0000256" key="1">
    <source>
        <dbReference type="SAM" id="MobiDB-lite"/>
    </source>
</evidence>
<dbReference type="Proteomes" id="UP001595846">
    <property type="component" value="Unassembled WGS sequence"/>
</dbReference>
<dbReference type="RefSeq" id="WP_256532373.1">
    <property type="nucleotide sequence ID" value="NZ_CP101824.1"/>
</dbReference>
<feature type="region of interest" description="Disordered" evidence="1">
    <location>
        <begin position="45"/>
        <end position="76"/>
    </location>
</feature>
<proteinExistence type="predicted"/>
<keyword evidence="3" id="KW-1185">Reference proteome</keyword>
<dbReference type="EMBL" id="JBHSAQ010000016">
    <property type="protein sequence ID" value="MFC3960090.1"/>
    <property type="molecule type" value="Genomic_DNA"/>
</dbReference>
<gene>
    <name evidence="2" type="ORF">ACFOUR_17150</name>
</gene>
<sequence>MRRQITILTTLALVGGILAAATLTGALASPAGAMGQTDTIEQPAATTAATSGDTIADASGDATHDADTTTDGDPVLRWYSVDDPTVTADERLGLQALYQGSGEGPSAVDVAVDVDGTDHELGQATVHPGEETVAFEPTDVGAAADVDISCEFGWNEDDGWYLHCEITFDVAALEDVDHEHGDAYEVRLGDSEPTSVLVADDLSTLDDGLVALDYRVEDRVLHGEQPLELRLAYAVGGDEPAARDVVASLDGDRRELGRLSVDPETDGVDFEPSEWLQETGDHPEEPYCWSGAPTDPQLVRCYMELGPLSAAENESDGSDTVDVGVDDLQPTSVTVEPDGDEPVLAQPAVGTLVWTGDDWDDDIAELPSYCYDYVPMGQFAWCPVSQHAFLDEYDPLDDPSGP</sequence>
<reference evidence="2 3" key="1">
    <citation type="journal article" date="2019" name="Int. J. Syst. Evol. Microbiol.">
        <title>The Global Catalogue of Microorganisms (GCM) 10K type strain sequencing project: providing services to taxonomists for standard genome sequencing and annotation.</title>
        <authorList>
            <consortium name="The Broad Institute Genomics Platform"/>
            <consortium name="The Broad Institute Genome Sequencing Center for Infectious Disease"/>
            <person name="Wu L."/>
            <person name="Ma J."/>
        </authorList>
    </citation>
    <scope>NUCLEOTIDE SEQUENCE [LARGE SCALE GENOMIC DNA]</scope>
    <source>
        <strain evidence="2 3">IBRC-M 10256</strain>
    </source>
</reference>
<organism evidence="2 3">
    <name type="scientific">Halovivax cerinus</name>
    <dbReference type="NCBI Taxonomy" id="1487865"/>
    <lineage>
        <taxon>Archaea</taxon>
        <taxon>Methanobacteriati</taxon>
        <taxon>Methanobacteriota</taxon>
        <taxon>Stenosarchaea group</taxon>
        <taxon>Halobacteria</taxon>
        <taxon>Halobacteriales</taxon>
        <taxon>Natrialbaceae</taxon>
        <taxon>Halovivax</taxon>
    </lineage>
</organism>
<feature type="region of interest" description="Disordered" evidence="1">
    <location>
        <begin position="259"/>
        <end position="282"/>
    </location>
</feature>
<evidence type="ECO:0000313" key="2">
    <source>
        <dbReference type="EMBL" id="MFC3960090.1"/>
    </source>
</evidence>
<evidence type="ECO:0000313" key="3">
    <source>
        <dbReference type="Proteomes" id="UP001595846"/>
    </source>
</evidence>
<dbReference type="GeneID" id="73901452"/>